<dbReference type="PRINTS" id="PR00081">
    <property type="entry name" value="GDHRDH"/>
</dbReference>
<dbReference type="InterPro" id="IPR050259">
    <property type="entry name" value="SDR"/>
</dbReference>
<dbReference type="Gene3D" id="3.40.50.720">
    <property type="entry name" value="NAD(P)-binding Rossmann-like Domain"/>
    <property type="match status" value="1"/>
</dbReference>
<comment type="caution">
    <text evidence="2">The sequence shown here is derived from an EMBL/GenBank/DDBJ whole genome shotgun (WGS) entry which is preliminary data.</text>
</comment>
<dbReference type="EMBL" id="JBHRXI010000025">
    <property type="protein sequence ID" value="MFC3615832.1"/>
    <property type="molecule type" value="Genomic_DNA"/>
</dbReference>
<proteinExistence type="inferred from homology"/>
<dbReference type="CDD" id="cd05344">
    <property type="entry name" value="BKR_like_SDR_like"/>
    <property type="match status" value="1"/>
</dbReference>
<dbReference type="Pfam" id="PF13561">
    <property type="entry name" value="adh_short_C2"/>
    <property type="match status" value="1"/>
</dbReference>
<dbReference type="PANTHER" id="PTHR42879">
    <property type="entry name" value="3-OXOACYL-(ACYL-CARRIER-PROTEIN) REDUCTASE"/>
    <property type="match status" value="1"/>
</dbReference>
<dbReference type="PANTHER" id="PTHR42879:SF6">
    <property type="entry name" value="NADPH-DEPENDENT REDUCTASE BACG"/>
    <property type="match status" value="1"/>
</dbReference>
<gene>
    <name evidence="2" type="ORF">ACFORG_18940</name>
</gene>
<evidence type="ECO:0000313" key="3">
    <source>
        <dbReference type="Proteomes" id="UP001595629"/>
    </source>
</evidence>
<protein>
    <submittedName>
        <fullName evidence="2">SDR family oxidoreductase</fullName>
    </submittedName>
</protein>
<dbReference type="SUPFAM" id="SSF51735">
    <property type="entry name" value="NAD(P)-binding Rossmann-fold domains"/>
    <property type="match status" value="1"/>
</dbReference>
<sequence length="259" mass="26537">MDLGISGKRALVCASSKGLGRGCAEALAAAGVDLVLNARGSDALEQTAAAIREAHGVDVQTVACDVTTPDGQAQVIEAAGAADILVTNAGGPPPGMWSDWDREDFIKALDANMLTPIAFMKALLPGMMERGWGRVVNITSQSVRSPIAVLGLSNAARTGLTGYVAGTARQVAPNGVTINNLLPGIHATDRADALDSGVAKSEGISIDEARDRRAATIPARRYGTAEEFGAACAFLCSQHAGFIVGQNILLDGGATNLTV</sequence>
<reference evidence="3" key="1">
    <citation type="journal article" date="2019" name="Int. J. Syst. Evol. Microbiol.">
        <title>The Global Catalogue of Microorganisms (GCM) 10K type strain sequencing project: providing services to taxonomists for standard genome sequencing and annotation.</title>
        <authorList>
            <consortium name="The Broad Institute Genomics Platform"/>
            <consortium name="The Broad Institute Genome Sequencing Center for Infectious Disease"/>
            <person name="Wu L."/>
            <person name="Ma J."/>
        </authorList>
    </citation>
    <scope>NUCLEOTIDE SEQUENCE [LARGE SCALE GENOMIC DNA]</scope>
    <source>
        <strain evidence="3">KCTC 42911</strain>
    </source>
</reference>
<organism evidence="2 3">
    <name type="scientific">Lutimaribacter marinistellae</name>
    <dbReference type="NCBI Taxonomy" id="1820329"/>
    <lineage>
        <taxon>Bacteria</taxon>
        <taxon>Pseudomonadati</taxon>
        <taxon>Pseudomonadota</taxon>
        <taxon>Alphaproteobacteria</taxon>
        <taxon>Rhodobacterales</taxon>
        <taxon>Roseobacteraceae</taxon>
        <taxon>Lutimaribacter</taxon>
    </lineage>
</organism>
<comment type="similarity">
    <text evidence="1">Belongs to the short-chain dehydrogenases/reductases (SDR) family.</text>
</comment>
<name>A0ABV7TJM9_9RHOB</name>
<keyword evidence="3" id="KW-1185">Reference proteome</keyword>
<dbReference type="Proteomes" id="UP001595629">
    <property type="component" value="Unassembled WGS sequence"/>
</dbReference>
<dbReference type="InterPro" id="IPR002347">
    <property type="entry name" value="SDR_fam"/>
</dbReference>
<evidence type="ECO:0000256" key="1">
    <source>
        <dbReference type="ARBA" id="ARBA00006484"/>
    </source>
</evidence>
<evidence type="ECO:0000313" key="2">
    <source>
        <dbReference type="EMBL" id="MFC3615832.1"/>
    </source>
</evidence>
<dbReference type="RefSeq" id="WP_386737116.1">
    <property type="nucleotide sequence ID" value="NZ_JBHRXI010000025.1"/>
</dbReference>
<dbReference type="InterPro" id="IPR036291">
    <property type="entry name" value="NAD(P)-bd_dom_sf"/>
</dbReference>
<accession>A0ABV7TJM9</accession>